<proteinExistence type="predicted"/>
<reference evidence="3" key="1">
    <citation type="submission" date="2016-11" db="EMBL/GenBank/DDBJ databases">
        <authorList>
            <person name="Varghese N."/>
            <person name="Submissions S."/>
        </authorList>
    </citation>
    <scope>NUCLEOTIDE SEQUENCE [LARGE SCALE GENOMIC DNA]</scope>
    <source>
        <strain evidence="3">YL228</strain>
    </source>
</reference>
<dbReference type="AlphaFoldDB" id="A0A1K1LZ54"/>
<keyword evidence="1" id="KW-0812">Transmembrane</keyword>
<dbReference type="Pfam" id="PF03729">
    <property type="entry name" value="DUF308"/>
    <property type="match status" value="1"/>
</dbReference>
<protein>
    <submittedName>
        <fullName evidence="2">Uncharacterized membrane protein HdeD, DUF308 family</fullName>
    </submittedName>
</protein>
<organism evidence="2 3">
    <name type="scientific">Ruminococcus flavefaciens</name>
    <dbReference type="NCBI Taxonomy" id="1265"/>
    <lineage>
        <taxon>Bacteria</taxon>
        <taxon>Bacillati</taxon>
        <taxon>Bacillota</taxon>
        <taxon>Clostridia</taxon>
        <taxon>Eubacteriales</taxon>
        <taxon>Oscillospiraceae</taxon>
        <taxon>Ruminococcus</taxon>
    </lineage>
</organism>
<feature type="transmembrane region" description="Helical" evidence="1">
    <location>
        <begin position="7"/>
        <end position="25"/>
    </location>
</feature>
<feature type="transmembrane region" description="Helical" evidence="1">
    <location>
        <begin position="31"/>
        <end position="52"/>
    </location>
</feature>
<evidence type="ECO:0000256" key="1">
    <source>
        <dbReference type="SAM" id="Phobius"/>
    </source>
</evidence>
<sequence>MKIDNTGYIVKGILLAVCGVCFAFFPNVISWTFYIIGGIIVVGSALTSLGGITQGDGSLLPVGGIGVAIGLFVMCLPKVISAHISIIVGFIILIIAIVQIIKALTKEMKKGLKIFQLVFGIILLIGSVFLIFDPFKGGNIIRIIVGIILIGYALFNFYVAYVINERNGGVISNTSADKKYDDIIDTVGHDVPDNDTKPKLQ</sequence>
<gene>
    <name evidence="2" type="ORF">SAMN02910280_0896</name>
</gene>
<feature type="transmembrane region" description="Helical" evidence="1">
    <location>
        <begin position="59"/>
        <end position="80"/>
    </location>
</feature>
<name>A0A1K1LZ54_RUMFL</name>
<accession>A0A1K1LZ54</accession>
<feature type="transmembrane region" description="Helical" evidence="1">
    <location>
        <begin position="86"/>
        <end position="105"/>
    </location>
</feature>
<keyword evidence="1" id="KW-0472">Membrane</keyword>
<dbReference type="EMBL" id="FPIP01000001">
    <property type="protein sequence ID" value="SFW16127.1"/>
    <property type="molecule type" value="Genomic_DNA"/>
</dbReference>
<keyword evidence="1" id="KW-1133">Transmembrane helix</keyword>
<dbReference type="InterPro" id="IPR005325">
    <property type="entry name" value="DUF308_memb"/>
</dbReference>
<feature type="transmembrane region" description="Helical" evidence="1">
    <location>
        <begin position="141"/>
        <end position="163"/>
    </location>
</feature>
<evidence type="ECO:0000313" key="3">
    <source>
        <dbReference type="Proteomes" id="UP000183461"/>
    </source>
</evidence>
<dbReference type="Proteomes" id="UP000183461">
    <property type="component" value="Unassembled WGS sequence"/>
</dbReference>
<feature type="transmembrane region" description="Helical" evidence="1">
    <location>
        <begin position="117"/>
        <end position="135"/>
    </location>
</feature>
<dbReference type="RefSeq" id="WP_072299266.1">
    <property type="nucleotide sequence ID" value="NZ_FPIP01000001.1"/>
</dbReference>
<evidence type="ECO:0000313" key="2">
    <source>
        <dbReference type="EMBL" id="SFW16127.1"/>
    </source>
</evidence>